<dbReference type="AlphaFoldDB" id="A0A7I7MQ23"/>
<keyword evidence="7" id="KW-0800">Toxin</keyword>
<gene>
    <name evidence="8" type="primary">vapc23</name>
    <name evidence="7" type="synonym">vapC</name>
    <name evidence="8" type="ORF">MSHI_22210</name>
</gene>
<dbReference type="PANTHER" id="PTHR38826">
    <property type="entry name" value="RIBONUCLEASE VAPC13"/>
    <property type="match status" value="1"/>
</dbReference>
<evidence type="ECO:0000256" key="7">
    <source>
        <dbReference type="HAMAP-Rule" id="MF_00265"/>
    </source>
</evidence>
<evidence type="ECO:0000313" key="8">
    <source>
        <dbReference type="EMBL" id="BBX74315.1"/>
    </source>
</evidence>
<dbReference type="OrthoDB" id="4726629at2"/>
<dbReference type="InterPro" id="IPR052106">
    <property type="entry name" value="PINc/VapC_TA"/>
</dbReference>
<evidence type="ECO:0000313" key="9">
    <source>
        <dbReference type="Proteomes" id="UP000467236"/>
    </source>
</evidence>
<keyword evidence="9" id="KW-1185">Reference proteome</keyword>
<keyword evidence="6 7" id="KW-0460">Magnesium</keyword>
<dbReference type="SUPFAM" id="SSF88723">
    <property type="entry name" value="PIN domain-like"/>
    <property type="match status" value="1"/>
</dbReference>
<comment type="cofactor">
    <cofactor evidence="1 7">
        <name>Mg(2+)</name>
        <dbReference type="ChEBI" id="CHEBI:18420"/>
    </cofactor>
</comment>
<dbReference type="KEGG" id="mshj:MSHI_22210"/>
<evidence type="ECO:0000256" key="6">
    <source>
        <dbReference type="ARBA" id="ARBA00022842"/>
    </source>
</evidence>
<dbReference type="PANTHER" id="PTHR38826:SF5">
    <property type="entry name" value="RIBONUCLEASE VAPC13"/>
    <property type="match status" value="1"/>
</dbReference>
<dbReference type="GO" id="GO:0016787">
    <property type="term" value="F:hydrolase activity"/>
    <property type="evidence" value="ECO:0007669"/>
    <property type="project" value="UniProtKB-KW"/>
</dbReference>
<dbReference type="InterPro" id="IPR002716">
    <property type="entry name" value="PIN_dom"/>
</dbReference>
<name>A0A7I7MQ23_9MYCO</name>
<dbReference type="EC" id="3.1.-.-" evidence="7"/>
<keyword evidence="5 7" id="KW-0378">Hydrolase</keyword>
<dbReference type="GO" id="GO:0000287">
    <property type="term" value="F:magnesium ion binding"/>
    <property type="evidence" value="ECO:0007669"/>
    <property type="project" value="UniProtKB-UniRule"/>
</dbReference>
<dbReference type="InterPro" id="IPR029060">
    <property type="entry name" value="PIN-like_dom_sf"/>
</dbReference>
<dbReference type="GO" id="GO:0090729">
    <property type="term" value="F:toxin activity"/>
    <property type="evidence" value="ECO:0007669"/>
    <property type="project" value="UniProtKB-KW"/>
</dbReference>
<evidence type="ECO:0000256" key="3">
    <source>
        <dbReference type="ARBA" id="ARBA00022722"/>
    </source>
</evidence>
<feature type="binding site" evidence="7">
    <location>
        <position position="5"/>
    </location>
    <ligand>
        <name>Mg(2+)</name>
        <dbReference type="ChEBI" id="CHEBI:18420"/>
    </ligand>
</feature>
<feature type="binding site" evidence="7">
    <location>
        <position position="98"/>
    </location>
    <ligand>
        <name>Mg(2+)</name>
        <dbReference type="ChEBI" id="CHEBI:18420"/>
    </ligand>
</feature>
<keyword evidence="3 7" id="KW-0540">Nuclease</keyword>
<accession>A0A7I7MQ23</accession>
<proteinExistence type="inferred from homology"/>
<evidence type="ECO:0000256" key="2">
    <source>
        <dbReference type="ARBA" id="ARBA00022649"/>
    </source>
</evidence>
<evidence type="ECO:0000256" key="5">
    <source>
        <dbReference type="ARBA" id="ARBA00022801"/>
    </source>
</evidence>
<dbReference type="InterPro" id="IPR022907">
    <property type="entry name" value="VapC_family"/>
</dbReference>
<dbReference type="CDD" id="cd09854">
    <property type="entry name" value="PIN_VapC-like"/>
    <property type="match status" value="1"/>
</dbReference>
<dbReference type="EMBL" id="AP022575">
    <property type="protein sequence ID" value="BBX74315.1"/>
    <property type="molecule type" value="Genomic_DNA"/>
</dbReference>
<dbReference type="HAMAP" id="MF_00265">
    <property type="entry name" value="VapC_Nob1"/>
    <property type="match status" value="1"/>
</dbReference>
<organism evidence="8 9">
    <name type="scientific">Mycobacterium shinjukuense</name>
    <dbReference type="NCBI Taxonomy" id="398694"/>
    <lineage>
        <taxon>Bacteria</taxon>
        <taxon>Bacillati</taxon>
        <taxon>Actinomycetota</taxon>
        <taxon>Actinomycetes</taxon>
        <taxon>Mycobacteriales</taxon>
        <taxon>Mycobacteriaceae</taxon>
        <taxon>Mycobacterium</taxon>
    </lineage>
</organism>
<comment type="function">
    <text evidence="7">Toxic component of a toxin-antitoxin (TA) system. An RNase.</text>
</comment>
<evidence type="ECO:0000256" key="4">
    <source>
        <dbReference type="ARBA" id="ARBA00022723"/>
    </source>
</evidence>
<reference evidence="8 9" key="1">
    <citation type="journal article" date="2019" name="Emerg. Microbes Infect.">
        <title>Comprehensive subspecies identification of 175 nontuberculous mycobacteria species based on 7547 genomic profiles.</title>
        <authorList>
            <person name="Matsumoto Y."/>
            <person name="Kinjo T."/>
            <person name="Motooka D."/>
            <person name="Nabeya D."/>
            <person name="Jung N."/>
            <person name="Uechi K."/>
            <person name="Horii T."/>
            <person name="Iida T."/>
            <person name="Fujita J."/>
            <person name="Nakamura S."/>
        </authorList>
    </citation>
    <scope>NUCLEOTIDE SEQUENCE [LARGE SCALE GENOMIC DNA]</scope>
    <source>
        <strain evidence="8 9">JCM 14233</strain>
    </source>
</reference>
<dbReference type="GO" id="GO:0004540">
    <property type="term" value="F:RNA nuclease activity"/>
    <property type="evidence" value="ECO:0007669"/>
    <property type="project" value="InterPro"/>
</dbReference>
<protein>
    <recommendedName>
        <fullName evidence="7">Ribonuclease VapC</fullName>
        <shortName evidence="7">RNase VapC</shortName>
        <ecNumber evidence="7">3.1.-.-</ecNumber>
    </recommendedName>
    <alternativeName>
        <fullName evidence="7">Toxin VapC</fullName>
    </alternativeName>
</protein>
<comment type="similarity">
    <text evidence="7">Belongs to the PINc/VapC protein family.</text>
</comment>
<keyword evidence="2 7" id="KW-1277">Toxin-antitoxin system</keyword>
<dbReference type="RefSeq" id="WP_083046208.1">
    <property type="nucleotide sequence ID" value="NZ_AP022575.1"/>
</dbReference>
<evidence type="ECO:0000256" key="1">
    <source>
        <dbReference type="ARBA" id="ARBA00001946"/>
    </source>
</evidence>
<dbReference type="Pfam" id="PF01850">
    <property type="entry name" value="PIN"/>
    <property type="match status" value="1"/>
</dbReference>
<dbReference type="Gene3D" id="3.40.50.1010">
    <property type="entry name" value="5'-nuclease"/>
    <property type="match status" value="1"/>
</dbReference>
<sequence length="126" mass="14105">MIFVDTNVFMYAVGRDHPLRTPAREFLEHSLEHKDRLVTSAEVAQELLHTYLPVGRISTLDSALTLARELAEIWPVEVADVVHARTLHNRHPGLGARDLLHLACCQRRGVTRIKTFDPALASAFGS</sequence>
<dbReference type="Proteomes" id="UP000467236">
    <property type="component" value="Chromosome"/>
</dbReference>
<keyword evidence="4 7" id="KW-0479">Metal-binding</keyword>